<accession>A0A1A9UMN8</accession>
<dbReference type="STRING" id="7395.A0A1A9UMN8"/>
<dbReference type="AlphaFoldDB" id="A0A1A9UMN8"/>
<proteinExistence type="predicted"/>
<name>A0A1A9UMN8_GLOAU</name>
<evidence type="ECO:0000313" key="4">
    <source>
        <dbReference type="Proteomes" id="UP000078200"/>
    </source>
</evidence>
<evidence type="ECO:0000256" key="1">
    <source>
        <dbReference type="SAM" id="MobiDB-lite"/>
    </source>
</evidence>
<feature type="region of interest" description="Disordered" evidence="1">
    <location>
        <begin position="1"/>
        <end position="23"/>
    </location>
</feature>
<protein>
    <submittedName>
        <fullName evidence="3">Uncharacterized protein</fullName>
    </submittedName>
</protein>
<feature type="transmembrane region" description="Helical" evidence="2">
    <location>
        <begin position="224"/>
        <end position="243"/>
    </location>
</feature>
<keyword evidence="2" id="KW-1133">Transmembrane helix</keyword>
<reference evidence="3" key="1">
    <citation type="submission" date="2020-05" db="UniProtKB">
        <authorList>
            <consortium name="EnsemblMetazoa"/>
        </authorList>
    </citation>
    <scope>IDENTIFICATION</scope>
    <source>
        <strain evidence="3">TTRI</strain>
    </source>
</reference>
<keyword evidence="2" id="KW-0472">Membrane</keyword>
<evidence type="ECO:0000313" key="3">
    <source>
        <dbReference type="EnsemblMetazoa" id="GAUT009554-PA"/>
    </source>
</evidence>
<dbReference type="Proteomes" id="UP000078200">
    <property type="component" value="Unassembled WGS sequence"/>
</dbReference>
<keyword evidence="4" id="KW-1185">Reference proteome</keyword>
<organism evidence="3 4">
    <name type="scientific">Glossina austeni</name>
    <name type="common">Savannah tsetse fly</name>
    <dbReference type="NCBI Taxonomy" id="7395"/>
    <lineage>
        <taxon>Eukaryota</taxon>
        <taxon>Metazoa</taxon>
        <taxon>Ecdysozoa</taxon>
        <taxon>Arthropoda</taxon>
        <taxon>Hexapoda</taxon>
        <taxon>Insecta</taxon>
        <taxon>Pterygota</taxon>
        <taxon>Neoptera</taxon>
        <taxon>Endopterygota</taxon>
        <taxon>Diptera</taxon>
        <taxon>Brachycera</taxon>
        <taxon>Muscomorpha</taxon>
        <taxon>Hippoboscoidea</taxon>
        <taxon>Glossinidae</taxon>
        <taxon>Glossina</taxon>
    </lineage>
</organism>
<sequence length="270" mass="31281">MSNNETTSCSEENSKTQFSVDISSSGVEDIKEVQQKSVDIEREPNINCTKNETLSEPSYQSFNDESFDTCEHLAYWEYKKAGEYWNRTPKTDYTYSKFSPHRRVLAPGVIAMPNMSRQSLGGHNDRVRYMIKQDPAREVYIRQRYANANDVQRQNKSWLAFFIISIIEMIGKIWNSLMLRLGLKRNVAIYPCNARIARSTATQTVESDFTHSQPDIDNKIGKRFSVYFIVLLPILLLIALINLNTLANNVQKSVCLLRYFHNRIFFYSAN</sequence>
<feature type="transmembrane region" description="Helical" evidence="2">
    <location>
        <begin position="158"/>
        <end position="175"/>
    </location>
</feature>
<keyword evidence="2" id="KW-0812">Transmembrane</keyword>
<dbReference type="VEuPathDB" id="VectorBase:GAUT009554"/>
<dbReference type="EnsemblMetazoa" id="GAUT009554-RA">
    <property type="protein sequence ID" value="GAUT009554-PA"/>
    <property type="gene ID" value="GAUT009554"/>
</dbReference>
<evidence type="ECO:0000256" key="2">
    <source>
        <dbReference type="SAM" id="Phobius"/>
    </source>
</evidence>